<reference evidence="1 2" key="1">
    <citation type="submission" date="2014-04" db="EMBL/GenBank/DDBJ databases">
        <authorList>
            <consortium name="DOE Joint Genome Institute"/>
            <person name="Kuo A."/>
            <person name="Kohler A."/>
            <person name="Nagy L.G."/>
            <person name="Floudas D."/>
            <person name="Copeland A."/>
            <person name="Barry K.W."/>
            <person name="Cichocki N."/>
            <person name="Veneault-Fourrey C."/>
            <person name="LaButti K."/>
            <person name="Lindquist E.A."/>
            <person name="Lipzen A."/>
            <person name="Lundell T."/>
            <person name="Morin E."/>
            <person name="Murat C."/>
            <person name="Sun H."/>
            <person name="Tunlid A."/>
            <person name="Henrissat B."/>
            <person name="Grigoriev I.V."/>
            <person name="Hibbett D.S."/>
            <person name="Martin F."/>
            <person name="Nordberg H.P."/>
            <person name="Cantor M.N."/>
            <person name="Hua S.X."/>
        </authorList>
    </citation>
    <scope>NUCLEOTIDE SEQUENCE [LARGE SCALE GENOMIC DNA]</scope>
    <source>
        <strain evidence="1 2">Foug A</strain>
    </source>
</reference>
<accession>A0A0C2ZYZ2</accession>
<evidence type="ECO:0000313" key="1">
    <source>
        <dbReference type="EMBL" id="KIM66628.1"/>
    </source>
</evidence>
<organism evidence="1 2">
    <name type="scientific">Scleroderma citrinum Foug A</name>
    <dbReference type="NCBI Taxonomy" id="1036808"/>
    <lineage>
        <taxon>Eukaryota</taxon>
        <taxon>Fungi</taxon>
        <taxon>Dikarya</taxon>
        <taxon>Basidiomycota</taxon>
        <taxon>Agaricomycotina</taxon>
        <taxon>Agaricomycetes</taxon>
        <taxon>Agaricomycetidae</taxon>
        <taxon>Boletales</taxon>
        <taxon>Sclerodermatineae</taxon>
        <taxon>Sclerodermataceae</taxon>
        <taxon>Scleroderma</taxon>
    </lineage>
</organism>
<keyword evidence="2" id="KW-1185">Reference proteome</keyword>
<dbReference type="HOGENOM" id="CLU_188783_0_0_1"/>
<sequence>IRAKPKVTACGCKPGSPAKFDMAFVWDEEHQPAICITQVHVIFKLPGHLSLYPHPPAYVKWFTSL</sequence>
<reference evidence="2" key="2">
    <citation type="submission" date="2015-01" db="EMBL/GenBank/DDBJ databases">
        <title>Evolutionary Origins and Diversification of the Mycorrhizal Mutualists.</title>
        <authorList>
            <consortium name="DOE Joint Genome Institute"/>
            <consortium name="Mycorrhizal Genomics Consortium"/>
            <person name="Kohler A."/>
            <person name="Kuo A."/>
            <person name="Nagy L.G."/>
            <person name="Floudas D."/>
            <person name="Copeland A."/>
            <person name="Barry K.W."/>
            <person name="Cichocki N."/>
            <person name="Veneault-Fourrey C."/>
            <person name="LaButti K."/>
            <person name="Lindquist E.A."/>
            <person name="Lipzen A."/>
            <person name="Lundell T."/>
            <person name="Morin E."/>
            <person name="Murat C."/>
            <person name="Riley R."/>
            <person name="Ohm R."/>
            <person name="Sun H."/>
            <person name="Tunlid A."/>
            <person name="Henrissat B."/>
            <person name="Grigoriev I.V."/>
            <person name="Hibbett D.S."/>
            <person name="Martin F."/>
        </authorList>
    </citation>
    <scope>NUCLEOTIDE SEQUENCE [LARGE SCALE GENOMIC DNA]</scope>
    <source>
        <strain evidence="2">Foug A</strain>
    </source>
</reference>
<dbReference type="InParanoid" id="A0A0C2ZYZ2"/>
<protein>
    <submittedName>
        <fullName evidence="1">Uncharacterized protein</fullName>
    </submittedName>
</protein>
<feature type="non-terminal residue" evidence="1">
    <location>
        <position position="1"/>
    </location>
</feature>
<feature type="non-terminal residue" evidence="1">
    <location>
        <position position="65"/>
    </location>
</feature>
<dbReference type="OrthoDB" id="2685163at2759"/>
<dbReference type="AlphaFoldDB" id="A0A0C2ZYZ2"/>
<dbReference type="Proteomes" id="UP000053989">
    <property type="component" value="Unassembled WGS sequence"/>
</dbReference>
<evidence type="ECO:0000313" key="2">
    <source>
        <dbReference type="Proteomes" id="UP000053989"/>
    </source>
</evidence>
<proteinExistence type="predicted"/>
<name>A0A0C2ZYZ2_9AGAM</name>
<dbReference type="EMBL" id="KN822016">
    <property type="protein sequence ID" value="KIM66628.1"/>
    <property type="molecule type" value="Genomic_DNA"/>
</dbReference>
<gene>
    <name evidence="1" type="ORF">SCLCIDRAFT_64837</name>
</gene>